<evidence type="ECO:0000313" key="4">
    <source>
        <dbReference type="Proteomes" id="UP001500610"/>
    </source>
</evidence>
<evidence type="ECO:0000313" key="3">
    <source>
        <dbReference type="EMBL" id="GAA4999058.1"/>
    </source>
</evidence>
<name>A0ABP9IIW4_9ACTN</name>
<reference evidence="4" key="1">
    <citation type="journal article" date="2019" name="Int. J. Syst. Evol. Microbiol.">
        <title>The Global Catalogue of Microorganisms (GCM) 10K type strain sequencing project: providing services to taxonomists for standard genome sequencing and annotation.</title>
        <authorList>
            <consortium name="The Broad Institute Genomics Platform"/>
            <consortium name="The Broad Institute Genome Sequencing Center for Infectious Disease"/>
            <person name="Wu L."/>
            <person name="Ma J."/>
        </authorList>
    </citation>
    <scope>NUCLEOTIDE SEQUENCE [LARGE SCALE GENOMIC DNA]</scope>
    <source>
        <strain evidence="4">JCM 17657</strain>
    </source>
</reference>
<evidence type="ECO:0000256" key="2">
    <source>
        <dbReference type="SAM" id="SignalP"/>
    </source>
</evidence>
<comment type="caution">
    <text evidence="3">The sequence shown here is derived from an EMBL/GenBank/DDBJ whole genome shotgun (WGS) entry which is preliminary data.</text>
</comment>
<organism evidence="3 4">
    <name type="scientific">Streptomyces hyderabadensis</name>
    <dbReference type="NCBI Taxonomy" id="598549"/>
    <lineage>
        <taxon>Bacteria</taxon>
        <taxon>Bacillati</taxon>
        <taxon>Actinomycetota</taxon>
        <taxon>Actinomycetes</taxon>
        <taxon>Kitasatosporales</taxon>
        <taxon>Streptomycetaceae</taxon>
        <taxon>Streptomyces</taxon>
    </lineage>
</organism>
<protein>
    <recommendedName>
        <fullName evidence="5">Secreted protein</fullName>
    </recommendedName>
</protein>
<feature type="compositionally biased region" description="Low complexity" evidence="1">
    <location>
        <begin position="45"/>
        <end position="57"/>
    </location>
</feature>
<feature type="signal peptide" evidence="2">
    <location>
        <begin position="1"/>
        <end position="28"/>
    </location>
</feature>
<keyword evidence="4" id="KW-1185">Reference proteome</keyword>
<feature type="region of interest" description="Disordered" evidence="1">
    <location>
        <begin position="26"/>
        <end position="82"/>
    </location>
</feature>
<gene>
    <name evidence="3" type="ORF">GCM10023257_48330</name>
</gene>
<dbReference type="EMBL" id="BAABIV010000021">
    <property type="protein sequence ID" value="GAA4999058.1"/>
    <property type="molecule type" value="Genomic_DNA"/>
</dbReference>
<sequence>MHPRSRTTRTTRTALMALAALTALTTTACSSTHETDDEPPRTPRTHPTTSRPAAEPASPSPSPSPTSAAADGTDPGACTDGNCEIAVTEPVTVRFQAPGDAGRATLSVTKVGPNEIEYEVKSGNNRSSGGASGPGQGCVTYLRAHGSGNSCGTLAPTRPSPQPDAVVIQATTATDGTALLHIVSP</sequence>
<evidence type="ECO:0000256" key="1">
    <source>
        <dbReference type="SAM" id="MobiDB-lite"/>
    </source>
</evidence>
<dbReference type="PROSITE" id="PS51257">
    <property type="entry name" value="PROKAR_LIPOPROTEIN"/>
    <property type="match status" value="1"/>
</dbReference>
<dbReference type="Proteomes" id="UP001500610">
    <property type="component" value="Unassembled WGS sequence"/>
</dbReference>
<proteinExistence type="predicted"/>
<feature type="chain" id="PRO_5046142200" description="Secreted protein" evidence="2">
    <location>
        <begin position="29"/>
        <end position="185"/>
    </location>
</feature>
<accession>A0ABP9IIW4</accession>
<evidence type="ECO:0008006" key="5">
    <source>
        <dbReference type="Google" id="ProtNLM"/>
    </source>
</evidence>
<keyword evidence="2" id="KW-0732">Signal</keyword>